<accession>A0ABW5LVU9</accession>
<reference evidence="3" key="1">
    <citation type="journal article" date="2019" name="Int. J. Syst. Evol. Microbiol.">
        <title>The Global Catalogue of Microorganisms (GCM) 10K type strain sequencing project: providing services to taxonomists for standard genome sequencing and annotation.</title>
        <authorList>
            <consortium name="The Broad Institute Genomics Platform"/>
            <consortium name="The Broad Institute Genome Sequencing Center for Infectious Disease"/>
            <person name="Wu L."/>
            <person name="Ma J."/>
        </authorList>
    </citation>
    <scope>NUCLEOTIDE SEQUENCE [LARGE SCALE GENOMIC DNA]</scope>
    <source>
        <strain evidence="3">KCTC 52127</strain>
    </source>
</reference>
<dbReference type="InterPro" id="IPR025635">
    <property type="entry name" value="DUF4293"/>
</dbReference>
<evidence type="ECO:0000313" key="3">
    <source>
        <dbReference type="Proteomes" id="UP001597508"/>
    </source>
</evidence>
<sequence>MIQRIQTLYLLVAAIVSAGLIFVFNLWTVAETKKYAIDLFSEASLLNKLVPVLFFLSAIVAVISIFSYKDRQKQFVLGRVIMLINLFLLGVLIYLSLNLPGEGSSEKGIGMFIPTVAILFSVMANRAIKKDEDLVKSVDRLR</sequence>
<dbReference type="Proteomes" id="UP001597508">
    <property type="component" value="Unassembled WGS sequence"/>
</dbReference>
<proteinExistence type="predicted"/>
<keyword evidence="3" id="KW-1185">Reference proteome</keyword>
<organism evidence="2 3">
    <name type="scientific">Pseudotenacibaculum haliotis</name>
    <dbReference type="NCBI Taxonomy" id="1862138"/>
    <lineage>
        <taxon>Bacteria</taxon>
        <taxon>Pseudomonadati</taxon>
        <taxon>Bacteroidota</taxon>
        <taxon>Flavobacteriia</taxon>
        <taxon>Flavobacteriales</taxon>
        <taxon>Flavobacteriaceae</taxon>
        <taxon>Pseudotenacibaculum</taxon>
    </lineage>
</organism>
<feature type="transmembrane region" description="Helical" evidence="1">
    <location>
        <begin position="109"/>
        <end position="128"/>
    </location>
</feature>
<gene>
    <name evidence="2" type="ORF">ACFSRZ_16060</name>
</gene>
<keyword evidence="1" id="KW-1133">Transmembrane helix</keyword>
<name>A0ABW5LVU9_9FLAO</name>
<feature type="transmembrane region" description="Helical" evidence="1">
    <location>
        <begin position="49"/>
        <end position="68"/>
    </location>
</feature>
<protein>
    <submittedName>
        <fullName evidence="2">DUF4293 domain-containing protein</fullName>
    </submittedName>
</protein>
<dbReference type="EMBL" id="JBHULH010000012">
    <property type="protein sequence ID" value="MFD2568890.1"/>
    <property type="molecule type" value="Genomic_DNA"/>
</dbReference>
<evidence type="ECO:0000313" key="2">
    <source>
        <dbReference type="EMBL" id="MFD2568890.1"/>
    </source>
</evidence>
<dbReference type="RefSeq" id="WP_379667595.1">
    <property type="nucleotide sequence ID" value="NZ_JBHULH010000012.1"/>
</dbReference>
<feature type="transmembrane region" description="Helical" evidence="1">
    <location>
        <begin position="80"/>
        <end position="97"/>
    </location>
</feature>
<feature type="transmembrane region" description="Helical" evidence="1">
    <location>
        <begin position="7"/>
        <end position="29"/>
    </location>
</feature>
<keyword evidence="1" id="KW-0812">Transmembrane</keyword>
<dbReference type="Pfam" id="PF14126">
    <property type="entry name" value="DUF4293"/>
    <property type="match status" value="1"/>
</dbReference>
<evidence type="ECO:0000256" key="1">
    <source>
        <dbReference type="SAM" id="Phobius"/>
    </source>
</evidence>
<keyword evidence="1" id="KW-0472">Membrane</keyword>
<comment type="caution">
    <text evidence="2">The sequence shown here is derived from an EMBL/GenBank/DDBJ whole genome shotgun (WGS) entry which is preliminary data.</text>
</comment>